<proteinExistence type="predicted"/>
<protein>
    <submittedName>
        <fullName evidence="2">Uncharacterized protein</fullName>
    </submittedName>
</protein>
<accession>A0A1I7T367</accession>
<reference evidence="2" key="1">
    <citation type="submission" date="2016-11" db="UniProtKB">
        <authorList>
            <consortium name="WormBaseParasite"/>
        </authorList>
    </citation>
    <scope>IDENTIFICATION</scope>
</reference>
<dbReference type="AlphaFoldDB" id="A0A1I7T367"/>
<name>A0A1I7T367_9PELO</name>
<keyword evidence="1" id="KW-1185">Reference proteome</keyword>
<sequence length="96" mass="10919">MDPEEDKKKEVKVEIIEKTEVTVVVVVKKPVQAQASFFIPTAPIRIQKPKESQPLTGIEELKCFLRRETISQSLTTSQCGDPKASRRFGRIMLQSF</sequence>
<dbReference type="WBParaSite" id="Csp11.Scaffold487.g1984.t1">
    <property type="protein sequence ID" value="Csp11.Scaffold487.g1984.t1"/>
    <property type="gene ID" value="Csp11.Scaffold487.g1984"/>
</dbReference>
<organism evidence="1 2">
    <name type="scientific">Caenorhabditis tropicalis</name>
    <dbReference type="NCBI Taxonomy" id="1561998"/>
    <lineage>
        <taxon>Eukaryota</taxon>
        <taxon>Metazoa</taxon>
        <taxon>Ecdysozoa</taxon>
        <taxon>Nematoda</taxon>
        <taxon>Chromadorea</taxon>
        <taxon>Rhabditida</taxon>
        <taxon>Rhabditina</taxon>
        <taxon>Rhabditomorpha</taxon>
        <taxon>Rhabditoidea</taxon>
        <taxon>Rhabditidae</taxon>
        <taxon>Peloderinae</taxon>
        <taxon>Caenorhabditis</taxon>
    </lineage>
</organism>
<evidence type="ECO:0000313" key="1">
    <source>
        <dbReference type="Proteomes" id="UP000095282"/>
    </source>
</evidence>
<dbReference type="Proteomes" id="UP000095282">
    <property type="component" value="Unplaced"/>
</dbReference>
<evidence type="ECO:0000313" key="2">
    <source>
        <dbReference type="WBParaSite" id="Csp11.Scaffold487.g1984.t1"/>
    </source>
</evidence>